<gene>
    <name evidence="1" type="ORF">PCOR1329_LOCUS36204</name>
</gene>
<keyword evidence="2" id="KW-1185">Reference proteome</keyword>
<dbReference type="EMBL" id="CAUYUJ010014405">
    <property type="protein sequence ID" value="CAK0840864.1"/>
    <property type="molecule type" value="Genomic_DNA"/>
</dbReference>
<dbReference type="Proteomes" id="UP001189429">
    <property type="component" value="Unassembled WGS sequence"/>
</dbReference>
<name>A0ABN9T736_9DINO</name>
<accession>A0ABN9T736</accession>
<evidence type="ECO:0000313" key="1">
    <source>
        <dbReference type="EMBL" id="CAK0840864.1"/>
    </source>
</evidence>
<organism evidence="1 2">
    <name type="scientific">Prorocentrum cordatum</name>
    <dbReference type="NCBI Taxonomy" id="2364126"/>
    <lineage>
        <taxon>Eukaryota</taxon>
        <taxon>Sar</taxon>
        <taxon>Alveolata</taxon>
        <taxon>Dinophyceae</taxon>
        <taxon>Prorocentrales</taxon>
        <taxon>Prorocentraceae</taxon>
        <taxon>Prorocentrum</taxon>
    </lineage>
</organism>
<evidence type="ECO:0000313" key="2">
    <source>
        <dbReference type="Proteomes" id="UP001189429"/>
    </source>
</evidence>
<dbReference type="InterPro" id="IPR036737">
    <property type="entry name" value="OmpA-like_sf"/>
</dbReference>
<comment type="caution">
    <text evidence="1">The sequence shown here is derived from an EMBL/GenBank/DDBJ whole genome shotgun (WGS) entry which is preliminary data.</text>
</comment>
<dbReference type="SUPFAM" id="SSF103088">
    <property type="entry name" value="OmpA-like"/>
    <property type="match status" value="1"/>
</dbReference>
<reference evidence="1" key="1">
    <citation type="submission" date="2023-10" db="EMBL/GenBank/DDBJ databases">
        <authorList>
            <person name="Chen Y."/>
            <person name="Shah S."/>
            <person name="Dougan E. K."/>
            <person name="Thang M."/>
            <person name="Chan C."/>
        </authorList>
    </citation>
    <scope>NUCLEOTIDE SEQUENCE [LARGE SCALE GENOMIC DNA]</scope>
</reference>
<sequence length="336" mass="35861">MELEHLQGIGLQTVATPSCTAGFQREPCPAAAVAPAVPAALRRQVEQCSRGSEHDVPPPAFLDLPDVVETIGETCCEPQLLARLGVASRQMRECVGGTDFALRRAEEMRRRGAAWAEGCATLELLALGLQVQELCMGPTKNHVYFPYGGGTDPRAVTMPLIDGAAVVGKRFPRVRLHVDAHVGKAAPGFIAKTCSLHRARVVLRALASRGVAEGQLSSTAWGKQVQLCWSEPDDDTAARAEVYFSLGGREFPPRPGYYGLVASPPEPEVGLGLDPDLEDRDLRDEADARRRLVGLISLRQGLAVRPRGLLQALPFLRRLPASGGSTVGAAASPPTA</sequence>
<proteinExistence type="predicted"/>
<protein>
    <submittedName>
        <fullName evidence="1">Uncharacterized protein</fullName>
    </submittedName>
</protein>